<dbReference type="SUPFAM" id="SSF55729">
    <property type="entry name" value="Acyl-CoA N-acyltransferases (Nat)"/>
    <property type="match status" value="1"/>
</dbReference>
<name>A0A430K551_9FLAO</name>
<protein>
    <submittedName>
        <fullName evidence="2">GNAT family N-acetyltransferase</fullName>
    </submittedName>
</protein>
<dbReference type="Gene3D" id="3.40.630.30">
    <property type="match status" value="1"/>
</dbReference>
<dbReference type="InterPro" id="IPR000182">
    <property type="entry name" value="GNAT_dom"/>
</dbReference>
<evidence type="ECO:0000313" key="3">
    <source>
        <dbReference type="Proteomes" id="UP000267585"/>
    </source>
</evidence>
<feature type="domain" description="N-acetyltransferase" evidence="1">
    <location>
        <begin position="19"/>
        <end position="157"/>
    </location>
</feature>
<reference evidence="2 3" key="1">
    <citation type="submission" date="2018-11" db="EMBL/GenBank/DDBJ databases">
        <title>Arenibacter aquaticus sp.nov., a marine bacterium isolated from surface seawater in the South China Sea.</title>
        <authorList>
            <person name="Guo J."/>
            <person name="Sun J."/>
        </authorList>
    </citation>
    <scope>NUCLEOTIDE SEQUENCE [LARGE SCALE GENOMIC DNA]</scope>
    <source>
        <strain evidence="2 3">GUO666</strain>
    </source>
</reference>
<organism evidence="2 3">
    <name type="scientific">Arenibacter aquaticus</name>
    <dbReference type="NCBI Taxonomy" id="2489054"/>
    <lineage>
        <taxon>Bacteria</taxon>
        <taxon>Pseudomonadati</taxon>
        <taxon>Bacteroidota</taxon>
        <taxon>Flavobacteriia</taxon>
        <taxon>Flavobacteriales</taxon>
        <taxon>Flavobacteriaceae</taxon>
        <taxon>Arenibacter</taxon>
    </lineage>
</organism>
<sequence>MVTGYHIQELCLMLKILQTNLNPSRKHLLQIEKWLSKEYNSGGHQFYGNWNGIVKSFENQNLITIQYEDLVYGFLTFKLDDYVAHIDICVIHSEQRRKGLGKELLDRSTEYFQSFGILVLELFCVPKSSQSTWKRLGFLDFPEFPHNNRISMFKPIVEYLKPNNPGETKQNKILLWECKGYRKERENPKYQWELQFENDGKTLQKPIIQPAYYKWNLQAIINGEIILEEEIERFPNNNVEHGNFLIIRELIV</sequence>
<dbReference type="Proteomes" id="UP000267585">
    <property type="component" value="Unassembled WGS sequence"/>
</dbReference>
<keyword evidence="3" id="KW-1185">Reference proteome</keyword>
<keyword evidence="2" id="KW-0808">Transferase</keyword>
<dbReference type="CDD" id="cd04301">
    <property type="entry name" value="NAT_SF"/>
    <property type="match status" value="1"/>
</dbReference>
<evidence type="ECO:0000259" key="1">
    <source>
        <dbReference type="PROSITE" id="PS51186"/>
    </source>
</evidence>
<proteinExistence type="predicted"/>
<comment type="caution">
    <text evidence="2">The sequence shown here is derived from an EMBL/GenBank/DDBJ whole genome shotgun (WGS) entry which is preliminary data.</text>
</comment>
<dbReference type="GO" id="GO:0016747">
    <property type="term" value="F:acyltransferase activity, transferring groups other than amino-acyl groups"/>
    <property type="evidence" value="ECO:0007669"/>
    <property type="project" value="InterPro"/>
</dbReference>
<gene>
    <name evidence="2" type="ORF">EHW67_09505</name>
</gene>
<dbReference type="InterPro" id="IPR016181">
    <property type="entry name" value="Acyl_CoA_acyltransferase"/>
</dbReference>
<evidence type="ECO:0000313" key="2">
    <source>
        <dbReference type="EMBL" id="RTE54148.1"/>
    </source>
</evidence>
<dbReference type="PROSITE" id="PS51186">
    <property type="entry name" value="GNAT"/>
    <property type="match status" value="1"/>
</dbReference>
<dbReference type="AlphaFoldDB" id="A0A430K551"/>
<accession>A0A430K551</accession>
<dbReference type="Pfam" id="PF00583">
    <property type="entry name" value="Acetyltransf_1"/>
    <property type="match status" value="1"/>
</dbReference>
<dbReference type="EMBL" id="RQPJ01000003">
    <property type="protein sequence ID" value="RTE54148.1"/>
    <property type="molecule type" value="Genomic_DNA"/>
</dbReference>